<organism evidence="3 4">
    <name type="scientific">Szabonella alba</name>
    <dbReference type="NCBI Taxonomy" id="2804194"/>
    <lineage>
        <taxon>Bacteria</taxon>
        <taxon>Pseudomonadati</taxon>
        <taxon>Pseudomonadota</taxon>
        <taxon>Alphaproteobacteria</taxon>
        <taxon>Rhodobacterales</taxon>
        <taxon>Paracoccaceae</taxon>
        <taxon>Szabonella</taxon>
    </lineage>
</organism>
<comment type="caution">
    <text evidence="3">The sequence shown here is derived from an EMBL/GenBank/DDBJ whole genome shotgun (WGS) entry which is preliminary data.</text>
</comment>
<evidence type="ECO:0000313" key="4">
    <source>
        <dbReference type="Proteomes" id="UP000648908"/>
    </source>
</evidence>
<dbReference type="AlphaFoldDB" id="A0A8K0XZJ2"/>
<keyword evidence="4" id="KW-1185">Reference proteome</keyword>
<evidence type="ECO:0000313" key="3">
    <source>
        <dbReference type="EMBL" id="MBL4916113.1"/>
    </source>
</evidence>
<reference evidence="3" key="1">
    <citation type="submission" date="2021-01" db="EMBL/GenBank/DDBJ databases">
        <title>Tabrizicola alba sp. nov. a motile alkaliphilic bacterium isolated from a soda lake.</title>
        <authorList>
            <person name="Szuroczki S."/>
            <person name="Abbaszade G."/>
            <person name="Schumann P."/>
            <person name="Toth E."/>
        </authorList>
    </citation>
    <scope>NUCLEOTIDE SEQUENCE</scope>
    <source>
        <strain evidence="3">DMG-N-6</strain>
    </source>
</reference>
<evidence type="ECO:0000256" key="2">
    <source>
        <dbReference type="SAM" id="SignalP"/>
    </source>
</evidence>
<dbReference type="Proteomes" id="UP000648908">
    <property type="component" value="Unassembled WGS sequence"/>
</dbReference>
<gene>
    <name evidence="3" type="ORF">JL811_02670</name>
</gene>
<name>A0A8K0XZJ2_9RHOB</name>
<accession>A0A8K0XZJ2</accession>
<evidence type="ECO:0000256" key="1">
    <source>
        <dbReference type="SAM" id="MobiDB-lite"/>
    </source>
</evidence>
<keyword evidence="2" id="KW-0732">Signal</keyword>
<dbReference type="RefSeq" id="WP_202686755.1">
    <property type="nucleotide sequence ID" value="NZ_JAESVN010000001.1"/>
</dbReference>
<feature type="region of interest" description="Disordered" evidence="1">
    <location>
        <begin position="66"/>
        <end position="120"/>
    </location>
</feature>
<feature type="compositionally biased region" description="Low complexity" evidence="1">
    <location>
        <begin position="66"/>
        <end position="81"/>
    </location>
</feature>
<evidence type="ECO:0008006" key="5">
    <source>
        <dbReference type="Google" id="ProtNLM"/>
    </source>
</evidence>
<feature type="signal peptide" evidence="2">
    <location>
        <begin position="1"/>
        <end position="21"/>
    </location>
</feature>
<proteinExistence type="predicted"/>
<dbReference type="EMBL" id="JAESVN010000001">
    <property type="protein sequence ID" value="MBL4916113.1"/>
    <property type="molecule type" value="Genomic_DNA"/>
</dbReference>
<feature type="chain" id="PRO_5035445836" description="Excalibur calcium-binding domain-containing protein" evidence="2">
    <location>
        <begin position="22"/>
        <end position="246"/>
    </location>
</feature>
<feature type="region of interest" description="Disordered" evidence="1">
    <location>
        <begin position="215"/>
        <end position="237"/>
    </location>
</feature>
<sequence length="246" mass="25717">MSAPKALLALALLAACAPAVPDSGAGVGFGDYSDYLRQQEAQRQAPVATGAAPVFSTERIGAALDGTGSGASASSGGPAQGRMIGDLSGSGTAQQATRPRGDAPLTIQPQSGEMNPGSARISDEQNFDAVAARETIESDAERLARQRAQYQVIAPTALPERTNSGRPNIVQFALSTRHNPGTQVYNRSSLFQRNSQTACARFASPDLAQEEFLSQGGPERDRLGVDPDGDGFACGWDPRPFRNALN</sequence>
<protein>
    <recommendedName>
        <fullName evidence="5">Excalibur calcium-binding domain-containing protein</fullName>
    </recommendedName>
</protein>
<dbReference type="PROSITE" id="PS51257">
    <property type="entry name" value="PROKAR_LIPOPROTEIN"/>
    <property type="match status" value="1"/>
</dbReference>